<protein>
    <submittedName>
        <fullName evidence="3">Uncharacterized protein</fullName>
    </submittedName>
</protein>
<name>A0A9P3HKC6_9FUNG</name>
<evidence type="ECO:0000256" key="2">
    <source>
        <dbReference type="SAM" id="MobiDB-lite"/>
    </source>
</evidence>
<keyword evidence="4" id="KW-1185">Reference proteome</keyword>
<evidence type="ECO:0000313" key="3">
    <source>
        <dbReference type="EMBL" id="GJJ78330.1"/>
    </source>
</evidence>
<evidence type="ECO:0000256" key="1">
    <source>
        <dbReference type="SAM" id="Coils"/>
    </source>
</evidence>
<organism evidence="3 4">
    <name type="scientific">Entomortierella parvispora</name>
    <dbReference type="NCBI Taxonomy" id="205924"/>
    <lineage>
        <taxon>Eukaryota</taxon>
        <taxon>Fungi</taxon>
        <taxon>Fungi incertae sedis</taxon>
        <taxon>Mucoromycota</taxon>
        <taxon>Mortierellomycotina</taxon>
        <taxon>Mortierellomycetes</taxon>
        <taxon>Mortierellales</taxon>
        <taxon>Mortierellaceae</taxon>
        <taxon>Entomortierella</taxon>
    </lineage>
</organism>
<dbReference type="EMBL" id="BQFW01000015">
    <property type="protein sequence ID" value="GJJ78330.1"/>
    <property type="molecule type" value="Genomic_DNA"/>
</dbReference>
<accession>A0A9P3HKC6</accession>
<dbReference type="Proteomes" id="UP000827284">
    <property type="component" value="Unassembled WGS sequence"/>
</dbReference>
<reference evidence="3" key="1">
    <citation type="submission" date="2021-11" db="EMBL/GenBank/DDBJ databases">
        <authorList>
            <person name="Herlambang A."/>
            <person name="Guo Y."/>
            <person name="Takashima Y."/>
            <person name="Nishizawa T."/>
        </authorList>
    </citation>
    <scope>NUCLEOTIDE SEQUENCE</scope>
    <source>
        <strain evidence="3">E1425</strain>
    </source>
</reference>
<feature type="compositionally biased region" description="Polar residues" evidence="2">
    <location>
        <begin position="101"/>
        <end position="138"/>
    </location>
</feature>
<feature type="coiled-coil region" evidence="1">
    <location>
        <begin position="175"/>
        <end position="202"/>
    </location>
</feature>
<gene>
    <name evidence="3" type="ORF">EMPS_10689</name>
</gene>
<dbReference type="OrthoDB" id="2412054at2759"/>
<proteinExistence type="predicted"/>
<reference evidence="3" key="2">
    <citation type="journal article" date="2022" name="Microbiol. Resour. Announc.">
        <title>Whole-Genome Sequence of Entomortierella parvispora E1425, a Mucoromycotan Fungus Associated with Burkholderiaceae-Related Endosymbiotic Bacteria.</title>
        <authorList>
            <person name="Herlambang A."/>
            <person name="Guo Y."/>
            <person name="Takashima Y."/>
            <person name="Narisawa K."/>
            <person name="Ohta H."/>
            <person name="Nishizawa T."/>
        </authorList>
    </citation>
    <scope>NUCLEOTIDE SEQUENCE</scope>
    <source>
        <strain evidence="3">E1425</strain>
    </source>
</reference>
<dbReference type="AlphaFoldDB" id="A0A9P3HKC6"/>
<keyword evidence="1" id="KW-0175">Coiled coil</keyword>
<comment type="caution">
    <text evidence="3">The sequence shown here is derived from an EMBL/GenBank/DDBJ whole genome shotgun (WGS) entry which is preliminary data.</text>
</comment>
<sequence>MPKQSVCSFLKCSLGLDSSERENFSPPEETHWKLYHEDDPVKFDCPYTGEEVEIRRNPQRRYFFTCVCNKSVILNSGSVKRHYSTCEVAERIARASHAAYSAQTARPTRSARPTNPEHSAQPANSQTALSAQSYSQSCAIPPHRDEEDQVVRASSPALSSASTVVSPPEVQLQFMNEVRIDLGALRREMTSLTQEVRRLVRLVEPKLPLKEQ</sequence>
<evidence type="ECO:0000313" key="4">
    <source>
        <dbReference type="Proteomes" id="UP000827284"/>
    </source>
</evidence>
<feature type="region of interest" description="Disordered" evidence="2">
    <location>
        <begin position="99"/>
        <end position="162"/>
    </location>
</feature>